<dbReference type="EMBL" id="MT631009">
    <property type="protein sequence ID" value="QNO44743.1"/>
    <property type="molecule type" value="Genomic_DNA"/>
</dbReference>
<accession>A0A7G9Y8B6</accession>
<organism evidence="3">
    <name type="scientific">Candidatus Methanogaster sp. ANME-2c ERB4</name>
    <dbReference type="NCBI Taxonomy" id="2759911"/>
    <lineage>
        <taxon>Archaea</taxon>
        <taxon>Methanobacteriati</taxon>
        <taxon>Methanobacteriota</taxon>
        <taxon>Stenosarchaea group</taxon>
        <taxon>Methanomicrobia</taxon>
        <taxon>Methanosarcinales</taxon>
        <taxon>ANME-2 cluster</taxon>
        <taxon>Candidatus Methanogasteraceae</taxon>
        <taxon>Candidatus Methanogaster</taxon>
    </lineage>
</organism>
<dbReference type="AlphaFoldDB" id="A0A7G9Y8B6"/>
<keyword evidence="1" id="KW-0812">Transmembrane</keyword>
<gene>
    <name evidence="3" type="ORF">CFLLBDDB_00006</name>
    <name evidence="4" type="ORF">KLGCGMKP_00005</name>
</gene>
<sequence length="384" mass="42124">MNGCRILVVAALLMLLFPVTAAAYSINATIEVNAYIVLNNDIHIKVLDVGTDMGSYAKVQFYSYRDSVYTETTLYGENIPTDYTSGTGMTIGVTLDSVFSNAAFIVIESTKELKITERHDAGVETESVTVPKLTITRTIDPNKAEIGQTVKVTLTIKNTGNGTATDIMLDEGTIAKTYKDGCPSTIDDIAAGATERIEYDLKIGEDAQSGTREMPASVLNYKGESGDSYSTQSQSSVLEIIAETVLAPELTISIDPIDYVVTCGDDVPMVVTITNVGNATSEKVYVKGDLPRGVRLVKGDELEPVYESIKPDKSEEYEVTLVASEEGKHVVEMKVMWADEEATAVFEFRAEKSGLEKYYIYLIAAIPILLILLWVIKRRREYSY</sequence>
<keyword evidence="1" id="KW-0472">Membrane</keyword>
<dbReference type="PANTHER" id="PTHR35902">
    <property type="entry name" value="S-LAYER DOMAIN-LIKE PROTEIN-RELATED"/>
    <property type="match status" value="1"/>
</dbReference>
<evidence type="ECO:0000259" key="2">
    <source>
        <dbReference type="Pfam" id="PF24346"/>
    </source>
</evidence>
<dbReference type="Gene3D" id="2.60.40.10">
    <property type="entry name" value="Immunoglobulins"/>
    <property type="match status" value="2"/>
</dbReference>
<dbReference type="InterPro" id="IPR047589">
    <property type="entry name" value="DUF11_rpt"/>
</dbReference>
<dbReference type="InterPro" id="IPR055354">
    <property type="entry name" value="DUF7507"/>
</dbReference>
<dbReference type="InterPro" id="IPR013783">
    <property type="entry name" value="Ig-like_fold"/>
</dbReference>
<dbReference type="NCBIfam" id="TIGR01451">
    <property type="entry name" value="B_ant_repeat"/>
    <property type="match status" value="1"/>
</dbReference>
<reference evidence="3" key="1">
    <citation type="submission" date="2020-06" db="EMBL/GenBank/DDBJ databases">
        <title>Unique genomic features of the anaerobic methanotrophic archaea.</title>
        <authorList>
            <person name="Chadwick G.L."/>
            <person name="Skennerton C.T."/>
            <person name="Laso-Perez R."/>
            <person name="Leu A.O."/>
            <person name="Speth D.R."/>
            <person name="Yu H."/>
            <person name="Morgan-Lang C."/>
            <person name="Hatzenpichler R."/>
            <person name="Goudeau D."/>
            <person name="Malmstrom R."/>
            <person name="Brazelton W.J."/>
            <person name="Woyke T."/>
            <person name="Hallam S.J."/>
            <person name="Tyson G.W."/>
            <person name="Wegener G."/>
            <person name="Boetius A."/>
            <person name="Orphan V."/>
        </authorList>
    </citation>
    <scope>NUCLEOTIDE SEQUENCE</scope>
</reference>
<evidence type="ECO:0000313" key="4">
    <source>
        <dbReference type="EMBL" id="QNO44743.1"/>
    </source>
</evidence>
<dbReference type="EMBL" id="MT630941">
    <property type="protein sequence ID" value="QNO44250.1"/>
    <property type="molecule type" value="Genomic_DNA"/>
</dbReference>
<feature type="transmembrane region" description="Helical" evidence="1">
    <location>
        <begin position="358"/>
        <end position="376"/>
    </location>
</feature>
<proteinExistence type="predicted"/>
<name>A0A7G9Y8B6_9EURY</name>
<dbReference type="Pfam" id="PF24346">
    <property type="entry name" value="DUF7507"/>
    <property type="match status" value="1"/>
</dbReference>
<protein>
    <recommendedName>
        <fullName evidence="2">DUF7507 domain-containing protein</fullName>
    </recommendedName>
</protein>
<keyword evidence="1" id="KW-1133">Transmembrane helix</keyword>
<feature type="domain" description="DUF7507" evidence="2">
    <location>
        <begin position="131"/>
        <end position="199"/>
    </location>
</feature>
<evidence type="ECO:0000313" key="3">
    <source>
        <dbReference type="EMBL" id="QNO44250.1"/>
    </source>
</evidence>
<evidence type="ECO:0000256" key="1">
    <source>
        <dbReference type="SAM" id="Phobius"/>
    </source>
</evidence>